<evidence type="ECO:0000259" key="5">
    <source>
        <dbReference type="PROSITE" id="PS50931"/>
    </source>
</evidence>
<dbReference type="AlphaFoldDB" id="A0A222WTY5"/>
<dbReference type="PANTHER" id="PTHR30419:SF28">
    <property type="entry name" value="HTH-TYPE TRANSCRIPTIONAL REGULATOR BSDA"/>
    <property type="match status" value="1"/>
</dbReference>
<name>A0A222WTY5_9BACL</name>
<keyword evidence="7" id="KW-1185">Reference proteome</keyword>
<reference evidence="6 7" key="1">
    <citation type="submission" date="2017-03" db="EMBL/GenBank/DDBJ databases">
        <title>Complete genome sequence of Paenibacillus Kribbensis producing bioflocculants.</title>
        <authorList>
            <person name="Lee H.-G."/>
            <person name="Oh H.-M."/>
        </authorList>
    </citation>
    <scope>NUCLEOTIDE SEQUENCE [LARGE SCALE GENOMIC DNA]</scope>
    <source>
        <strain evidence="6 7">AM49</strain>
    </source>
</reference>
<keyword evidence="2" id="KW-0805">Transcription regulation</keyword>
<dbReference type="EMBL" id="CP020028">
    <property type="protein sequence ID" value="ASR49432.1"/>
    <property type="molecule type" value="Genomic_DNA"/>
</dbReference>
<dbReference type="InterPro" id="IPR050950">
    <property type="entry name" value="HTH-type_LysR_regulators"/>
</dbReference>
<dbReference type="FunFam" id="1.10.10.10:FF:000001">
    <property type="entry name" value="LysR family transcriptional regulator"/>
    <property type="match status" value="1"/>
</dbReference>
<feature type="domain" description="HTH lysR-type" evidence="5">
    <location>
        <begin position="1"/>
        <end position="58"/>
    </location>
</feature>
<dbReference type="SUPFAM" id="SSF53850">
    <property type="entry name" value="Periplasmic binding protein-like II"/>
    <property type="match status" value="1"/>
</dbReference>
<evidence type="ECO:0000256" key="1">
    <source>
        <dbReference type="ARBA" id="ARBA00009437"/>
    </source>
</evidence>
<dbReference type="Gene3D" id="3.40.190.290">
    <property type="match status" value="1"/>
</dbReference>
<dbReference type="Proteomes" id="UP000214666">
    <property type="component" value="Chromosome"/>
</dbReference>
<dbReference type="PROSITE" id="PS50931">
    <property type="entry name" value="HTH_LYSR"/>
    <property type="match status" value="1"/>
</dbReference>
<comment type="similarity">
    <text evidence="1">Belongs to the LysR transcriptional regulatory family.</text>
</comment>
<keyword evidence="4" id="KW-0804">Transcription</keyword>
<protein>
    <submittedName>
        <fullName evidence="6">LysR family transcriptional regulator</fullName>
    </submittedName>
</protein>
<dbReference type="CDD" id="cd08434">
    <property type="entry name" value="PBP2_GltC_like"/>
    <property type="match status" value="1"/>
</dbReference>
<dbReference type="GO" id="GO:0003700">
    <property type="term" value="F:DNA-binding transcription factor activity"/>
    <property type="evidence" value="ECO:0007669"/>
    <property type="project" value="InterPro"/>
</dbReference>
<dbReference type="Pfam" id="PF03466">
    <property type="entry name" value="LysR_substrate"/>
    <property type="match status" value="1"/>
</dbReference>
<proteinExistence type="inferred from homology"/>
<dbReference type="PANTHER" id="PTHR30419">
    <property type="entry name" value="HTH-TYPE TRANSCRIPTIONAL REGULATOR YBHD"/>
    <property type="match status" value="1"/>
</dbReference>
<organism evidence="6 7">
    <name type="scientific">Paenibacillus kribbensis</name>
    <dbReference type="NCBI Taxonomy" id="172713"/>
    <lineage>
        <taxon>Bacteria</taxon>
        <taxon>Bacillati</taxon>
        <taxon>Bacillota</taxon>
        <taxon>Bacilli</taxon>
        <taxon>Bacillales</taxon>
        <taxon>Paenibacillaceae</taxon>
        <taxon>Paenibacillus</taxon>
    </lineage>
</organism>
<gene>
    <name evidence="6" type="ORF">B4V02_23490</name>
</gene>
<evidence type="ECO:0000313" key="7">
    <source>
        <dbReference type="Proteomes" id="UP000214666"/>
    </source>
</evidence>
<dbReference type="InterPro" id="IPR036390">
    <property type="entry name" value="WH_DNA-bd_sf"/>
</dbReference>
<dbReference type="GO" id="GO:0003677">
    <property type="term" value="F:DNA binding"/>
    <property type="evidence" value="ECO:0007669"/>
    <property type="project" value="UniProtKB-KW"/>
</dbReference>
<keyword evidence="3" id="KW-0238">DNA-binding</keyword>
<dbReference type="SUPFAM" id="SSF46785">
    <property type="entry name" value="Winged helix' DNA-binding domain"/>
    <property type="match status" value="1"/>
</dbReference>
<dbReference type="KEGG" id="pkb:B4V02_23490"/>
<sequence>MDIQQLKYFQVLAACQHVTRAAEMLSLSQPALSRSIAKLEEELGVPLFERYNRSIKLNRYGQMFLVRVERVMKELSEGKQELFEVTHPERGEVALGFIHTLGTNHIPDLIGEFRIGFPHIQFQLVQNHSYSLLNQLMNGELHMCLLAEPRDPEPSIEWTPLWKEEILAVVPSFHRLAKAASIKLDELANESFILLKKGYALRQTTDLMFQEHGIDPNITFEGEEVATVAGLVGSGLGVSLLPDLQGLDTNKVAQIRLKAPESHRTIGLAWMNERYLPPAAINFKNFIINKMHPRN</sequence>
<dbReference type="STRING" id="172713.GCA_001705305_05258"/>
<evidence type="ECO:0000256" key="2">
    <source>
        <dbReference type="ARBA" id="ARBA00023015"/>
    </source>
</evidence>
<evidence type="ECO:0000256" key="4">
    <source>
        <dbReference type="ARBA" id="ARBA00023163"/>
    </source>
</evidence>
<dbReference type="InterPro" id="IPR000847">
    <property type="entry name" value="LysR_HTH_N"/>
</dbReference>
<accession>A0A222WTY5</accession>
<dbReference type="Pfam" id="PF00126">
    <property type="entry name" value="HTH_1"/>
    <property type="match status" value="1"/>
</dbReference>
<evidence type="ECO:0000313" key="6">
    <source>
        <dbReference type="EMBL" id="ASR49432.1"/>
    </source>
</evidence>
<dbReference type="InterPro" id="IPR005119">
    <property type="entry name" value="LysR_subst-bd"/>
</dbReference>
<dbReference type="PRINTS" id="PR00039">
    <property type="entry name" value="HTHLYSR"/>
</dbReference>
<evidence type="ECO:0000256" key="3">
    <source>
        <dbReference type="ARBA" id="ARBA00023125"/>
    </source>
</evidence>
<dbReference type="GO" id="GO:0005829">
    <property type="term" value="C:cytosol"/>
    <property type="evidence" value="ECO:0007669"/>
    <property type="project" value="TreeGrafter"/>
</dbReference>
<dbReference type="OrthoDB" id="9803735at2"/>
<dbReference type="RefSeq" id="WP_094156620.1">
    <property type="nucleotide sequence ID" value="NZ_CP020028.1"/>
</dbReference>
<dbReference type="InterPro" id="IPR036388">
    <property type="entry name" value="WH-like_DNA-bd_sf"/>
</dbReference>
<dbReference type="Gene3D" id="1.10.10.10">
    <property type="entry name" value="Winged helix-like DNA-binding domain superfamily/Winged helix DNA-binding domain"/>
    <property type="match status" value="1"/>
</dbReference>